<dbReference type="Proteomes" id="UP000247346">
    <property type="component" value="Unassembled WGS sequence"/>
</dbReference>
<evidence type="ECO:0000313" key="2">
    <source>
        <dbReference type="Proteomes" id="UP000247346"/>
    </source>
</evidence>
<dbReference type="STRING" id="56458.SB85_02480"/>
<organism evidence="1 2">
    <name type="scientific">Xanthomonas sacchari</name>
    <dbReference type="NCBI Taxonomy" id="56458"/>
    <lineage>
        <taxon>Bacteria</taxon>
        <taxon>Pseudomonadati</taxon>
        <taxon>Pseudomonadota</taxon>
        <taxon>Gammaproteobacteria</taxon>
        <taxon>Lysobacterales</taxon>
        <taxon>Lysobacteraceae</taxon>
        <taxon>Xanthomonas</taxon>
    </lineage>
</organism>
<proteinExistence type="predicted"/>
<name>A0A2P5Z710_9XANT</name>
<dbReference type="GeneID" id="93879224"/>
<evidence type="ECO:0000313" key="1">
    <source>
        <dbReference type="EMBL" id="PPU84171.1"/>
    </source>
</evidence>
<protein>
    <submittedName>
        <fullName evidence="1">Uncharacterized protein</fullName>
    </submittedName>
</protein>
<gene>
    <name evidence="1" type="ORF">XsacCFBP4641_03605</name>
</gene>
<dbReference type="RefSeq" id="WP_010341902.1">
    <property type="nucleotide sequence ID" value="NZ_CP132343.1"/>
</dbReference>
<dbReference type="EMBL" id="MDEK01000003">
    <property type="protein sequence ID" value="PPU84171.1"/>
    <property type="molecule type" value="Genomic_DNA"/>
</dbReference>
<dbReference type="AlphaFoldDB" id="A0A2P5Z710"/>
<sequence>MRAASTLIPTGTTVAEWRAIEQAATRELQRRTEGAHTAVIALLQAHAAAFSAKQRAQILRRLERGG</sequence>
<comment type="caution">
    <text evidence="1">The sequence shown here is derived from an EMBL/GenBank/DDBJ whole genome shotgun (WGS) entry which is preliminary data.</text>
</comment>
<accession>A0A2P5Z710</accession>
<reference evidence="1 2" key="1">
    <citation type="submission" date="2016-08" db="EMBL/GenBank/DDBJ databases">
        <authorList>
            <person name="Seilhamer J.J."/>
        </authorList>
    </citation>
    <scope>NUCLEOTIDE SEQUENCE [LARGE SCALE GENOMIC DNA]</scope>
    <source>
        <strain evidence="1 2">CFBP4641</strain>
    </source>
</reference>